<feature type="domain" description="HTH cro/C1-type" evidence="1">
    <location>
        <begin position="30"/>
        <end position="85"/>
    </location>
</feature>
<dbReference type="RefSeq" id="WP_244287122.1">
    <property type="nucleotide sequence ID" value="NZ_FOWC01000002.1"/>
</dbReference>
<organism evidence="2 3">
    <name type="scientific">Amycolatopsis rubida</name>
    <dbReference type="NCBI Taxonomy" id="112413"/>
    <lineage>
        <taxon>Bacteria</taxon>
        <taxon>Bacillati</taxon>
        <taxon>Actinomycetota</taxon>
        <taxon>Actinomycetes</taxon>
        <taxon>Pseudonocardiales</taxon>
        <taxon>Pseudonocardiaceae</taxon>
        <taxon>Amycolatopsis</taxon>
    </lineage>
</organism>
<dbReference type="InterPro" id="IPR010982">
    <property type="entry name" value="Lambda_DNA-bd_dom_sf"/>
</dbReference>
<proteinExistence type="predicted"/>
<accession>A0A1I5IP49</accession>
<evidence type="ECO:0000313" key="3">
    <source>
        <dbReference type="Proteomes" id="UP000199137"/>
    </source>
</evidence>
<dbReference type="CDD" id="cd00093">
    <property type="entry name" value="HTH_XRE"/>
    <property type="match status" value="1"/>
</dbReference>
<dbReference type="Pfam" id="PF13560">
    <property type="entry name" value="HTH_31"/>
    <property type="match status" value="1"/>
</dbReference>
<gene>
    <name evidence="2" type="ORF">SAMN05421854_102594</name>
</gene>
<reference evidence="2 3" key="1">
    <citation type="submission" date="2016-10" db="EMBL/GenBank/DDBJ databases">
        <authorList>
            <person name="de Groot N.N."/>
        </authorList>
    </citation>
    <scope>NUCLEOTIDE SEQUENCE [LARGE SCALE GENOMIC DNA]</scope>
    <source>
        <strain evidence="2 3">DSM 44637</strain>
    </source>
</reference>
<protein>
    <submittedName>
        <fullName evidence="2">Transcriptional regulator, contains XRE-family HTH domain</fullName>
    </submittedName>
</protein>
<dbReference type="AlphaFoldDB" id="A0A1I5IP49"/>
<name>A0A1I5IP49_9PSEU</name>
<dbReference type="PROSITE" id="PS50943">
    <property type="entry name" value="HTH_CROC1"/>
    <property type="match status" value="1"/>
</dbReference>
<evidence type="ECO:0000313" key="2">
    <source>
        <dbReference type="EMBL" id="SFO62398.1"/>
    </source>
</evidence>
<dbReference type="STRING" id="112413.SAMN05421854_102594"/>
<evidence type="ECO:0000259" key="1">
    <source>
        <dbReference type="PROSITE" id="PS50943"/>
    </source>
</evidence>
<dbReference type="GO" id="GO:0003677">
    <property type="term" value="F:DNA binding"/>
    <property type="evidence" value="ECO:0007669"/>
    <property type="project" value="InterPro"/>
</dbReference>
<dbReference type="EMBL" id="FOWC01000002">
    <property type="protein sequence ID" value="SFO62398.1"/>
    <property type="molecule type" value="Genomic_DNA"/>
</dbReference>
<dbReference type="SUPFAM" id="SSF47413">
    <property type="entry name" value="lambda repressor-like DNA-binding domains"/>
    <property type="match status" value="1"/>
</dbReference>
<dbReference type="Gene3D" id="1.10.260.40">
    <property type="entry name" value="lambda repressor-like DNA-binding domains"/>
    <property type="match status" value="1"/>
</dbReference>
<dbReference type="InterPro" id="IPR001387">
    <property type="entry name" value="Cro/C1-type_HTH"/>
</dbReference>
<dbReference type="Proteomes" id="UP000199137">
    <property type="component" value="Unassembled WGS sequence"/>
</dbReference>
<sequence>MREVRGCAVPDWWPPALWDAARRGEHATVLRLAREERGWSQGQLGERFGCSASTVSRFENSRRGLRDVAVLRRFASILDLPAEAFGLTGADRGRPASPASTALASKVSIDLSQEGDDPVRRRAFLLAAGLAGTAVASPNALAADGMEVDPAAFLAQRLDGILLGTTAGSARPAPISTLQTVLTTARTDFRACRYVDLAARLPELITTAETTHQQTGDPAAAGLVAQAYNLVTRALIKLEASGLEWVSADRALRAAAGADDPLALAEAQRLLGSACRRAGHHDRAQTLTMTAADQLDVGGKAPDPRHLALHGVLMCSAGYAAARAGDHDRATDLLADADATAGRLGDHPAQQQALTANVVSHQVSADYVLGNAGAGLYHAQAAQLGQFPDTERRARFLVDVALCFAQWNKPGRAYQTLLTAERTAPGEVRTRATVRRLVSDLLHHPQQASLPGLRQLASRTHALV</sequence>
<dbReference type="SMART" id="SM00530">
    <property type="entry name" value="HTH_XRE"/>
    <property type="match status" value="1"/>
</dbReference>